<name>A0ABN7Q181_9BURK</name>
<organism evidence="1 2">
    <name type="scientific">Cupriavidus numazuensis</name>
    <dbReference type="NCBI Taxonomy" id="221992"/>
    <lineage>
        <taxon>Bacteria</taxon>
        <taxon>Pseudomonadati</taxon>
        <taxon>Pseudomonadota</taxon>
        <taxon>Betaproteobacteria</taxon>
        <taxon>Burkholderiales</taxon>
        <taxon>Burkholderiaceae</taxon>
        <taxon>Cupriavidus</taxon>
    </lineage>
</organism>
<evidence type="ECO:0000313" key="2">
    <source>
        <dbReference type="Proteomes" id="UP000672657"/>
    </source>
</evidence>
<keyword evidence="2" id="KW-1185">Reference proteome</keyword>
<dbReference type="Proteomes" id="UP000672657">
    <property type="component" value="Unassembled WGS sequence"/>
</dbReference>
<dbReference type="EMBL" id="CAJPVI010000010">
    <property type="protein sequence ID" value="CAG2141365.1"/>
    <property type="molecule type" value="Genomic_DNA"/>
</dbReference>
<dbReference type="RefSeq" id="WP_280519694.1">
    <property type="nucleotide sequence ID" value="NZ_CAJPVI010000010.1"/>
</dbReference>
<proteinExistence type="predicted"/>
<comment type="caution">
    <text evidence="1">The sequence shown here is derived from an EMBL/GenBank/DDBJ whole genome shotgun (WGS) entry which is preliminary data.</text>
</comment>
<protein>
    <submittedName>
        <fullName evidence="1">Uncharacterized protein</fullName>
    </submittedName>
</protein>
<gene>
    <name evidence="1" type="ORF">LMG26411_02042</name>
</gene>
<accession>A0ABN7Q181</accession>
<evidence type="ECO:0000313" key="1">
    <source>
        <dbReference type="EMBL" id="CAG2141365.1"/>
    </source>
</evidence>
<sequence length="43" mass="4470">MKEAIGFTIACWLSSAILLLMDSTAAIVLSGTLALAGLDLFMP</sequence>
<reference evidence="1 2" key="1">
    <citation type="submission" date="2021-03" db="EMBL/GenBank/DDBJ databases">
        <authorList>
            <person name="Peeters C."/>
        </authorList>
    </citation>
    <scope>NUCLEOTIDE SEQUENCE [LARGE SCALE GENOMIC DNA]</scope>
    <source>
        <strain evidence="1 2">LMG 26411</strain>
    </source>
</reference>